<dbReference type="PANTHER" id="PTHR10044">
    <property type="entry name" value="INHIBITOR OF APOPTOSIS"/>
    <property type="match status" value="1"/>
</dbReference>
<dbReference type="SMART" id="SM00238">
    <property type="entry name" value="BIR"/>
    <property type="match status" value="3"/>
</dbReference>
<dbReference type="GO" id="GO:0005634">
    <property type="term" value="C:nucleus"/>
    <property type="evidence" value="ECO:0007669"/>
    <property type="project" value="TreeGrafter"/>
</dbReference>
<name>A0A1S3IS41_LINAN</name>
<dbReference type="AlphaFoldDB" id="A0A1S3IS41"/>
<dbReference type="PROSITE" id="PS50143">
    <property type="entry name" value="BIR_REPEAT_2"/>
    <property type="match status" value="3"/>
</dbReference>
<evidence type="ECO:0000313" key="2">
    <source>
        <dbReference type="RefSeq" id="XP_013400349.1"/>
    </source>
</evidence>
<dbReference type="SUPFAM" id="SSF57924">
    <property type="entry name" value="Inhibitor of apoptosis (IAP) repeat"/>
    <property type="match status" value="3"/>
</dbReference>
<dbReference type="InParanoid" id="A0A1S3IS41"/>
<proteinExistence type="predicted"/>
<dbReference type="STRING" id="7574.A0A1S3IS41"/>
<dbReference type="InterPro" id="IPR050784">
    <property type="entry name" value="IAP"/>
</dbReference>
<dbReference type="PROSITE" id="PS01282">
    <property type="entry name" value="BIR_REPEAT_1"/>
    <property type="match status" value="1"/>
</dbReference>
<dbReference type="Gene3D" id="1.10.1170.10">
    <property type="entry name" value="Inhibitor Of Apoptosis Protein (2mihbC-IAP-1), Chain A"/>
    <property type="match status" value="3"/>
</dbReference>
<gene>
    <name evidence="2" type="primary">LOC106166360</name>
</gene>
<dbReference type="RefSeq" id="XP_013400349.1">
    <property type="nucleotide sequence ID" value="XM_013544895.1"/>
</dbReference>
<organism evidence="1 2">
    <name type="scientific">Lingula anatina</name>
    <name type="common">Brachiopod</name>
    <name type="synonym">Lingula unguis</name>
    <dbReference type="NCBI Taxonomy" id="7574"/>
    <lineage>
        <taxon>Eukaryota</taxon>
        <taxon>Metazoa</taxon>
        <taxon>Spiralia</taxon>
        <taxon>Lophotrochozoa</taxon>
        <taxon>Brachiopoda</taxon>
        <taxon>Linguliformea</taxon>
        <taxon>Lingulata</taxon>
        <taxon>Lingulida</taxon>
        <taxon>Linguloidea</taxon>
        <taxon>Lingulidae</taxon>
        <taxon>Lingula</taxon>
    </lineage>
</organism>
<dbReference type="GO" id="GO:0051726">
    <property type="term" value="P:regulation of cell cycle"/>
    <property type="evidence" value="ECO:0007669"/>
    <property type="project" value="TreeGrafter"/>
</dbReference>
<dbReference type="OrthoDB" id="4034597at2759"/>
<protein>
    <submittedName>
        <fullName evidence="2">Baculoviral IAP repeat-containing protein 2-like</fullName>
    </submittedName>
</protein>
<dbReference type="Pfam" id="PF00653">
    <property type="entry name" value="BIR"/>
    <property type="match status" value="3"/>
</dbReference>
<feature type="non-terminal residue" evidence="2">
    <location>
        <position position="346"/>
    </location>
</feature>
<reference evidence="2" key="1">
    <citation type="submission" date="2025-08" db="UniProtKB">
        <authorList>
            <consortium name="RefSeq"/>
        </authorList>
    </citation>
    <scope>IDENTIFICATION</scope>
    <source>
        <tissue evidence="2">Gonads</tissue>
    </source>
</reference>
<dbReference type="KEGG" id="lak:106166360"/>
<dbReference type="PANTHER" id="PTHR10044:SF139">
    <property type="entry name" value="DEATH-ASSOCIATED INHIBITOR OF APOPTOSIS 2"/>
    <property type="match status" value="1"/>
</dbReference>
<keyword evidence="1" id="KW-1185">Reference proteome</keyword>
<evidence type="ECO:0000313" key="1">
    <source>
        <dbReference type="Proteomes" id="UP000085678"/>
    </source>
</evidence>
<sequence length="346" mass="39485">MGTEFFSLRSVPPEIEGAMCDSHELNREPVRLHTFKEWPDWVPVPGNELASAGFHYLGIEDAVACYSCQCTIKDWREGDDINMRHVEASPFCSFLNNIAPKQGTTIFTDMKLEENRLHTFGRWPPYTSPNPRELAKAGFCDIGEARQVQCPFCGCTLQLTDFAISPFLPFNLHAQQSPSCPFVREKEKHNIPLDIDDKRGCAVIKPGRLLAGPVYPRFSDIDSRQETFETWPFHLPTLPNKLQTAGFFYRGFSDNVTCFYCGGQLRNWENNGGSLTNIAWIEHARWLPRCPFLLLKKGPEFVDMVQTIYPPKIPDDNSRGNEAYTAVRSDDSLFDMARLQYEIDQI</sequence>
<dbReference type="InterPro" id="IPR001370">
    <property type="entry name" value="BIR_rpt"/>
</dbReference>
<dbReference type="GO" id="GO:0005737">
    <property type="term" value="C:cytoplasm"/>
    <property type="evidence" value="ECO:0007669"/>
    <property type="project" value="TreeGrafter"/>
</dbReference>
<dbReference type="Proteomes" id="UP000085678">
    <property type="component" value="Unplaced"/>
</dbReference>
<dbReference type="CDD" id="cd00022">
    <property type="entry name" value="BIR"/>
    <property type="match status" value="3"/>
</dbReference>
<accession>A0A1S3IS41</accession>
<dbReference type="GeneID" id="106166360"/>